<evidence type="ECO:0000313" key="3">
    <source>
        <dbReference type="Proteomes" id="UP001371218"/>
    </source>
</evidence>
<gene>
    <name evidence="2" type="ORF">AACH06_20580</name>
</gene>
<keyword evidence="3" id="KW-1185">Reference proteome</keyword>
<evidence type="ECO:0000313" key="2">
    <source>
        <dbReference type="EMBL" id="MEK8033223.1"/>
    </source>
</evidence>
<accession>A0ABU9BXQ2</accession>
<protein>
    <submittedName>
        <fullName evidence="2">Questin oxidase family protein</fullName>
    </submittedName>
</protein>
<reference evidence="2 3" key="1">
    <citation type="submission" date="2024-04" db="EMBL/GenBank/DDBJ databases">
        <title>Novel species of the genus Ideonella isolated from streams.</title>
        <authorList>
            <person name="Lu H."/>
        </authorList>
    </citation>
    <scope>NUCLEOTIDE SEQUENCE [LARGE SCALE GENOMIC DNA]</scope>
    <source>
        <strain evidence="2 3">DXS29W</strain>
    </source>
</reference>
<name>A0ABU9BXQ2_9BURK</name>
<dbReference type="Proteomes" id="UP001371218">
    <property type="component" value="Unassembled WGS sequence"/>
</dbReference>
<sequence>MSSPTDLPAEDGNSSLHQALTASLAYAASYPVRRMLLSNHLPMVMTALHRLKAPVATMWTQFERIAPRLAPLAPDSPEADTARRHAQALAEDGRSAVLARYLPALLLASESSSFHGLIRVAYAIDAGHPGELAHALAGWTYRLEFLGPPLSDAVPVGLPTIAAALGEAMNVEAFDFSAPPESTITDDMQACAAMPGFDEFVIGARAPSDAALTLDAFAEASLAAYLASRDFVALHLVTACHALRLVLPHARLSPEQTRTVMRGFWRAWLAAWVSCGRPAPDWVAVRLGPAAVEAHWADALPTLTAQGDDHQIKLAWTALAEWRFRGWPGYARVLPASPAVAANPRPQP</sequence>
<dbReference type="Pfam" id="PF14027">
    <property type="entry name" value="Questin_oxidase"/>
    <property type="match status" value="1"/>
</dbReference>
<comment type="caution">
    <text evidence="2">The sequence shown here is derived from an EMBL/GenBank/DDBJ whole genome shotgun (WGS) entry which is preliminary data.</text>
</comment>
<evidence type="ECO:0000256" key="1">
    <source>
        <dbReference type="ARBA" id="ARBA00023002"/>
    </source>
</evidence>
<dbReference type="RefSeq" id="WP_341427645.1">
    <property type="nucleotide sequence ID" value="NZ_JBBUTG010000015.1"/>
</dbReference>
<organism evidence="2 3">
    <name type="scientific">Ideonella lacteola</name>
    <dbReference type="NCBI Taxonomy" id="2984193"/>
    <lineage>
        <taxon>Bacteria</taxon>
        <taxon>Pseudomonadati</taxon>
        <taxon>Pseudomonadota</taxon>
        <taxon>Betaproteobacteria</taxon>
        <taxon>Burkholderiales</taxon>
        <taxon>Sphaerotilaceae</taxon>
        <taxon>Ideonella</taxon>
    </lineage>
</organism>
<dbReference type="EMBL" id="JBBUTG010000015">
    <property type="protein sequence ID" value="MEK8033223.1"/>
    <property type="molecule type" value="Genomic_DNA"/>
</dbReference>
<keyword evidence="1" id="KW-0560">Oxidoreductase</keyword>
<proteinExistence type="predicted"/>
<dbReference type="InterPro" id="IPR025337">
    <property type="entry name" value="Questin_oxidase-like"/>
</dbReference>